<protein>
    <submittedName>
        <fullName evidence="2">Helix-turn-helix domain-containing protein</fullName>
    </submittedName>
</protein>
<dbReference type="EMBL" id="JAAIYO010000001">
    <property type="protein sequence ID" value="MBE4747795.1"/>
    <property type="molecule type" value="Genomic_DNA"/>
</dbReference>
<dbReference type="RefSeq" id="WP_193347151.1">
    <property type="nucleotide sequence ID" value="NZ_CBCSIP010000428.1"/>
</dbReference>
<keyword evidence="3" id="KW-1185">Reference proteome</keyword>
<feature type="domain" description="Helix-turn-helix" evidence="1">
    <location>
        <begin position="27"/>
        <end position="76"/>
    </location>
</feature>
<organism evidence="2 3">
    <name type="scientific">Corallococcus soli</name>
    <dbReference type="NCBI Taxonomy" id="2710757"/>
    <lineage>
        <taxon>Bacteria</taxon>
        <taxon>Pseudomonadati</taxon>
        <taxon>Myxococcota</taxon>
        <taxon>Myxococcia</taxon>
        <taxon>Myxococcales</taxon>
        <taxon>Cystobacterineae</taxon>
        <taxon>Myxococcaceae</taxon>
        <taxon>Corallococcus</taxon>
    </lineage>
</organism>
<dbReference type="Pfam" id="PF12728">
    <property type="entry name" value="HTH_17"/>
    <property type="match status" value="1"/>
</dbReference>
<gene>
    <name evidence="2" type="ORF">G4177_06330</name>
</gene>
<accession>A0ABR9PIR1</accession>
<sequence>MSDGEAGNVVSLSGERVRSTPVERAWTVADVCQFTGMGKTWVYEQVASRRPGGLPFKRIGSRIRFDPDEVRGWWKRLGSEGSK</sequence>
<proteinExistence type="predicted"/>
<comment type="caution">
    <text evidence="2">The sequence shown here is derived from an EMBL/GenBank/DDBJ whole genome shotgun (WGS) entry which is preliminary data.</text>
</comment>
<name>A0ABR9PIR1_9BACT</name>
<evidence type="ECO:0000313" key="2">
    <source>
        <dbReference type="EMBL" id="MBE4747795.1"/>
    </source>
</evidence>
<evidence type="ECO:0000313" key="3">
    <source>
        <dbReference type="Proteomes" id="UP001516472"/>
    </source>
</evidence>
<dbReference type="InterPro" id="IPR041657">
    <property type="entry name" value="HTH_17"/>
</dbReference>
<dbReference type="Proteomes" id="UP001516472">
    <property type="component" value="Unassembled WGS sequence"/>
</dbReference>
<reference evidence="2 3" key="1">
    <citation type="submission" date="2020-02" db="EMBL/GenBank/DDBJ databases">
        <authorList>
            <person name="Babadi Z.K."/>
            <person name="Risdian C."/>
            <person name="Ebrahimipour G.H."/>
            <person name="Wink J."/>
        </authorList>
    </citation>
    <scope>NUCLEOTIDE SEQUENCE [LARGE SCALE GENOMIC DNA]</scope>
    <source>
        <strain evidence="2 3">ZKHCc1 1396</strain>
    </source>
</reference>
<evidence type="ECO:0000259" key="1">
    <source>
        <dbReference type="Pfam" id="PF12728"/>
    </source>
</evidence>